<dbReference type="Proteomes" id="UP000030645">
    <property type="component" value="Unassembled WGS sequence"/>
</dbReference>
<protein>
    <submittedName>
        <fullName evidence="1">Uncharacterized protein</fullName>
    </submittedName>
</protein>
<gene>
    <name evidence="1" type="ORF">L484_003066</name>
</gene>
<evidence type="ECO:0000313" key="1">
    <source>
        <dbReference type="EMBL" id="EXC22516.1"/>
    </source>
</evidence>
<dbReference type="STRING" id="981085.W9S2F7"/>
<dbReference type="AlphaFoldDB" id="W9S2F7"/>
<organism evidence="1 2">
    <name type="scientific">Morus notabilis</name>
    <dbReference type="NCBI Taxonomy" id="981085"/>
    <lineage>
        <taxon>Eukaryota</taxon>
        <taxon>Viridiplantae</taxon>
        <taxon>Streptophyta</taxon>
        <taxon>Embryophyta</taxon>
        <taxon>Tracheophyta</taxon>
        <taxon>Spermatophyta</taxon>
        <taxon>Magnoliopsida</taxon>
        <taxon>eudicotyledons</taxon>
        <taxon>Gunneridae</taxon>
        <taxon>Pentapetalae</taxon>
        <taxon>rosids</taxon>
        <taxon>fabids</taxon>
        <taxon>Rosales</taxon>
        <taxon>Moraceae</taxon>
        <taxon>Moreae</taxon>
        <taxon>Morus</taxon>
    </lineage>
</organism>
<evidence type="ECO:0000313" key="2">
    <source>
        <dbReference type="Proteomes" id="UP000030645"/>
    </source>
</evidence>
<keyword evidence="2" id="KW-1185">Reference proteome</keyword>
<reference evidence="2" key="1">
    <citation type="submission" date="2013-01" db="EMBL/GenBank/DDBJ databases">
        <title>Draft Genome Sequence of a Mulberry Tree, Morus notabilis C.K. Schneid.</title>
        <authorList>
            <person name="He N."/>
            <person name="Zhao S."/>
        </authorList>
    </citation>
    <scope>NUCLEOTIDE SEQUENCE</scope>
</reference>
<name>W9S2F7_9ROSA</name>
<accession>W9S2F7</accession>
<dbReference type="EMBL" id="KE345970">
    <property type="protein sequence ID" value="EXC22516.1"/>
    <property type="molecule type" value="Genomic_DNA"/>
</dbReference>
<sequence>MFRAQDFGFALKVWELIFKDDDASMSWLLVHDVEVDFVETGDWVAQVRVLVGPLGSVEGEGSRSQMIGDDVDMQSSVARKNTYLQVVYEEHGIIDAASFLLGRVGDVGSALLFTLSGLTEKEKRYPDMPLRKSPLTVSPQLQRVYREIGRSVDASPTFLDAKLHLRTTHPLSARHVSYPTALILMRRVVRDLRLSPESPAVTINLILTHAKKKKKKKKNS</sequence>
<proteinExistence type="predicted"/>